<feature type="compositionally biased region" description="Low complexity" evidence="2">
    <location>
        <begin position="85"/>
        <end position="106"/>
    </location>
</feature>
<feature type="compositionally biased region" description="Basic and acidic residues" evidence="2">
    <location>
        <begin position="201"/>
        <end position="214"/>
    </location>
</feature>
<feature type="region of interest" description="Disordered" evidence="2">
    <location>
        <begin position="128"/>
        <end position="158"/>
    </location>
</feature>
<feature type="compositionally biased region" description="Basic residues" evidence="2">
    <location>
        <begin position="41"/>
        <end position="50"/>
    </location>
</feature>
<dbReference type="EMBL" id="OZ019902">
    <property type="protein sequence ID" value="CAK9194731.1"/>
    <property type="molecule type" value="Genomic_DNA"/>
</dbReference>
<keyword evidence="1" id="KW-0175">Coiled coil</keyword>
<reference evidence="3" key="1">
    <citation type="submission" date="2024-02" db="EMBL/GenBank/DDBJ databases">
        <authorList>
            <consortium name="ELIXIR-Norway"/>
            <consortium name="Elixir Norway"/>
        </authorList>
    </citation>
    <scope>NUCLEOTIDE SEQUENCE</scope>
</reference>
<feature type="region of interest" description="Disordered" evidence="2">
    <location>
        <begin position="201"/>
        <end position="224"/>
    </location>
</feature>
<accession>A0ABP0TIH5</accession>
<dbReference type="Proteomes" id="UP001497512">
    <property type="component" value="Chromosome 10"/>
</dbReference>
<feature type="region of interest" description="Disordered" evidence="2">
    <location>
        <begin position="17"/>
        <end position="106"/>
    </location>
</feature>
<feature type="coiled-coil region" evidence="1">
    <location>
        <begin position="749"/>
        <end position="783"/>
    </location>
</feature>
<proteinExistence type="predicted"/>
<evidence type="ECO:0000313" key="4">
    <source>
        <dbReference type="Proteomes" id="UP001497512"/>
    </source>
</evidence>
<sequence>MQGVVMDLLEMDLESPLLKDSDDTTTMFDLTDDGNAMQQQHNRKRRRSSSRRVSFAELPSIHVFARDDEYETPPEGTDTHFSKQSSTPSRSPLSSPRRSPRLAASRGEIVEIAAMDKENLPLRRVGHVKADERQKEGVRRPLSNRDAAENTYPKTQVSADDQDVSGYLRHLVFEDNMLAEEDEHTLDSSTFHARFSSFHYERGVEPSPQQEEKGSSTPVVDELPDKRDPWFSLSTLNMSLTMNLRRHPRYLPDQQGGDVTPSDMSIITPLSNIDLEGTALTPGLPMNKAFAEAGGEQNEKKETFVGKEISSSHPQQESISYVNTYNSAFKGRRISSVESGDIATIESAGDLHGKDDTVLINDSSHLVNGPPEPENMEMSSTQDFQEEFTEAIAIQTTLSAAEWVNTLNPSQESMVPRPSTNIEGTTEVIDSTVLQLTNTTPNASKDAFSFKDEASQHVYHNPLYSVGHGSGAAIVEVQKHGRQPQVEEGLQQKDVTEKLVQPAWEEDDASSDMSTSSTSDRLLLLSHRATRAYDASSERSAMLPQTEFALPSSLQDDVTQTVLQLKDILAADGVTPLSASICNPRRISWDASDPTNCTPNQVAAPNNQRRIEDMEHLKNYTLPEAVRTQGNEWLSSVRDESGFQDMTEEAEHTLQQMSNKKDPQSSAAHKIIKHCLSHLKNQEAVRLDFSGESKDSQENLKRKCSLFNSLSESSGTPDSTREEVYQYNATMAEQSSFQNENQQLFHTRREKLTQAKQELQEIIAILKELLAALQGKAKELHDLFLERCEKTDQGMMVKKQVVVDLNAQLMCLQQESFYFKNSLEGWQLQTEQTGGDDLIHEFKYYSLVSHRLQERKMNTQEYALIESTIALNVPIIDYTFPHINASLVFQLLLSPHESKAQSVQAIVQETNYVVMHLVDLMEEIQECCLTVHVAACFCIPGGGVLQLRLGFTDSELLFKFTAVLDLESVVRKQYPYGDLPCAVEMEIAGRKGRKQITTAAIQSTIASVKPGFCRLIRICRSVRSLIDKIRCEAM</sequence>
<name>A0ABP0TIH5_9BRYO</name>
<gene>
    <name evidence="3" type="ORF">CSSPTR1EN2_LOCUS2672</name>
</gene>
<feature type="compositionally biased region" description="Basic and acidic residues" evidence="2">
    <location>
        <begin position="128"/>
        <end position="139"/>
    </location>
</feature>
<dbReference type="PANTHER" id="PTHR35707:SF1">
    <property type="entry name" value="SPC7 KINETOCHORE PROTEIN DOMAIN-CONTAINING PROTEIN"/>
    <property type="match status" value="1"/>
</dbReference>
<evidence type="ECO:0000256" key="2">
    <source>
        <dbReference type="SAM" id="MobiDB-lite"/>
    </source>
</evidence>
<dbReference type="PANTHER" id="PTHR35707">
    <property type="entry name" value="OS06G0608100 PROTEIN"/>
    <property type="match status" value="1"/>
</dbReference>
<keyword evidence="4" id="KW-1185">Reference proteome</keyword>
<organism evidence="3 4">
    <name type="scientific">Sphagnum troendelagicum</name>
    <dbReference type="NCBI Taxonomy" id="128251"/>
    <lineage>
        <taxon>Eukaryota</taxon>
        <taxon>Viridiplantae</taxon>
        <taxon>Streptophyta</taxon>
        <taxon>Embryophyta</taxon>
        <taxon>Bryophyta</taxon>
        <taxon>Sphagnophytina</taxon>
        <taxon>Sphagnopsida</taxon>
        <taxon>Sphagnales</taxon>
        <taxon>Sphagnaceae</taxon>
        <taxon>Sphagnum</taxon>
    </lineage>
</organism>
<protein>
    <submittedName>
        <fullName evidence="3">Uncharacterized protein</fullName>
    </submittedName>
</protein>
<evidence type="ECO:0000256" key="1">
    <source>
        <dbReference type="SAM" id="Coils"/>
    </source>
</evidence>
<evidence type="ECO:0000313" key="3">
    <source>
        <dbReference type="EMBL" id="CAK9194731.1"/>
    </source>
</evidence>